<dbReference type="EMBL" id="JAXCGZ010000012">
    <property type="protein sequence ID" value="KAK7087062.1"/>
    <property type="molecule type" value="Genomic_DNA"/>
</dbReference>
<reference evidence="3 4" key="1">
    <citation type="submission" date="2023-11" db="EMBL/GenBank/DDBJ databases">
        <title>Halocaridina rubra genome assembly.</title>
        <authorList>
            <person name="Smith C."/>
        </authorList>
    </citation>
    <scope>NUCLEOTIDE SEQUENCE [LARGE SCALE GENOMIC DNA]</scope>
    <source>
        <strain evidence="3">EP-1</strain>
        <tissue evidence="3">Whole</tissue>
    </source>
</reference>
<dbReference type="InterPro" id="IPR037282">
    <property type="entry name" value="CapZ_alpha/beta"/>
</dbReference>
<dbReference type="GO" id="GO:0051015">
    <property type="term" value="F:actin filament binding"/>
    <property type="evidence" value="ECO:0007669"/>
    <property type="project" value="TreeGrafter"/>
</dbReference>
<dbReference type="GO" id="GO:0008290">
    <property type="term" value="C:F-actin capping protein complex"/>
    <property type="evidence" value="ECO:0007669"/>
    <property type="project" value="UniProtKB-UniRule"/>
</dbReference>
<evidence type="ECO:0000256" key="2">
    <source>
        <dbReference type="RuleBase" id="RU365077"/>
    </source>
</evidence>
<organism evidence="3 4">
    <name type="scientific">Halocaridina rubra</name>
    <name type="common">Hawaiian red shrimp</name>
    <dbReference type="NCBI Taxonomy" id="373956"/>
    <lineage>
        <taxon>Eukaryota</taxon>
        <taxon>Metazoa</taxon>
        <taxon>Ecdysozoa</taxon>
        <taxon>Arthropoda</taxon>
        <taxon>Crustacea</taxon>
        <taxon>Multicrustacea</taxon>
        <taxon>Malacostraca</taxon>
        <taxon>Eumalacostraca</taxon>
        <taxon>Eucarida</taxon>
        <taxon>Decapoda</taxon>
        <taxon>Pleocyemata</taxon>
        <taxon>Caridea</taxon>
        <taxon>Atyoidea</taxon>
        <taxon>Atyidae</taxon>
        <taxon>Halocaridina</taxon>
    </lineage>
</organism>
<protein>
    <recommendedName>
        <fullName evidence="2">F-actin-capping protein subunit alpha</fullName>
    </recommendedName>
</protein>
<comment type="caution">
    <text evidence="3">The sequence shown here is derived from an EMBL/GenBank/DDBJ whole genome shotgun (WGS) entry which is preliminary data.</text>
</comment>
<evidence type="ECO:0000256" key="1">
    <source>
        <dbReference type="ARBA" id="ARBA00022467"/>
    </source>
</evidence>
<dbReference type="Gene3D" id="3.30.1140.60">
    <property type="entry name" value="F-actin capping protein, alpha subunit"/>
    <property type="match status" value="1"/>
</dbReference>
<dbReference type="PANTHER" id="PTHR10653">
    <property type="entry name" value="F-ACTIN-CAPPING PROTEIN SUBUNIT ALPHA"/>
    <property type="match status" value="1"/>
</dbReference>
<dbReference type="SUPFAM" id="SSF90096">
    <property type="entry name" value="Subunits of heterodimeric actin filament capping protein Capz"/>
    <property type="match status" value="1"/>
</dbReference>
<dbReference type="Pfam" id="PF01267">
    <property type="entry name" value="F-actin_cap_A"/>
    <property type="match status" value="1"/>
</dbReference>
<gene>
    <name evidence="3" type="primary">CAPZA2_2</name>
    <name evidence="3" type="ORF">SK128_007235</name>
</gene>
<feature type="non-terminal residue" evidence="3">
    <location>
        <position position="96"/>
    </location>
</feature>
<dbReference type="GO" id="GO:0030036">
    <property type="term" value="P:actin cytoskeleton organization"/>
    <property type="evidence" value="ECO:0007669"/>
    <property type="project" value="TreeGrafter"/>
</dbReference>
<evidence type="ECO:0000313" key="4">
    <source>
        <dbReference type="Proteomes" id="UP001381693"/>
    </source>
</evidence>
<comment type="similarity">
    <text evidence="2">Belongs to the F-actin-capping protein alpha subunit family.</text>
</comment>
<keyword evidence="4" id="KW-1185">Reference proteome</keyword>
<dbReference type="GO" id="GO:0030863">
    <property type="term" value="C:cortical cytoskeleton"/>
    <property type="evidence" value="ECO:0007669"/>
    <property type="project" value="TreeGrafter"/>
</dbReference>
<name>A0AAN9FV39_HALRR</name>
<feature type="non-terminal residue" evidence="3">
    <location>
        <position position="1"/>
    </location>
</feature>
<proteinExistence type="inferred from homology"/>
<sequence length="96" mass="10959">VRIASDFVLHSPPGEFNEVFNDVRTLVNNDTLLREGVARAIAEYNKDQLTPVRLDGQNHYALVTEYNDLGGGRFLDPRAKQTFKFDHLRKEATDLK</sequence>
<keyword evidence="2" id="KW-0009">Actin-binding</keyword>
<evidence type="ECO:0000313" key="3">
    <source>
        <dbReference type="EMBL" id="KAK7087062.1"/>
    </source>
</evidence>
<dbReference type="GO" id="GO:0051016">
    <property type="term" value="P:barbed-end actin filament capping"/>
    <property type="evidence" value="ECO:0007669"/>
    <property type="project" value="UniProtKB-UniRule"/>
</dbReference>
<dbReference type="AlphaFoldDB" id="A0AAN9FV39"/>
<dbReference type="PANTHER" id="PTHR10653:SF0">
    <property type="entry name" value="F-ACTIN-CAPPING PROTEIN SUBUNIT ALPHA"/>
    <property type="match status" value="1"/>
</dbReference>
<comment type="subunit">
    <text evidence="2">Heterodimer of an alpha and a beta subunit.</text>
</comment>
<dbReference type="InterPro" id="IPR042489">
    <property type="entry name" value="CapZ_alpha_1"/>
</dbReference>
<dbReference type="InterPro" id="IPR002189">
    <property type="entry name" value="CapZ_alpha"/>
</dbReference>
<accession>A0AAN9FV39</accession>
<comment type="function">
    <text evidence="2">F-actin-capping proteins bind in a Ca(2+)-independent manner to the fast growing ends of actin filaments (barbed end) thereby blocking the exchange of subunits at these ends. Unlike other capping proteins (such as gelsolin and severin), these proteins do not sever actin filaments.</text>
</comment>
<keyword evidence="1 2" id="KW-0117">Actin capping</keyword>
<dbReference type="Proteomes" id="UP001381693">
    <property type="component" value="Unassembled WGS sequence"/>
</dbReference>